<name>A0A1W9Z5Y2_MYCAI</name>
<evidence type="ECO:0008006" key="4">
    <source>
        <dbReference type="Google" id="ProtNLM"/>
    </source>
</evidence>
<evidence type="ECO:0000313" key="3">
    <source>
        <dbReference type="Proteomes" id="UP000192707"/>
    </source>
</evidence>
<dbReference type="Proteomes" id="UP000192707">
    <property type="component" value="Unassembled WGS sequence"/>
</dbReference>
<evidence type="ECO:0000256" key="1">
    <source>
        <dbReference type="SAM" id="SignalP"/>
    </source>
</evidence>
<reference evidence="2 3" key="1">
    <citation type="submission" date="2016-12" db="EMBL/GenBank/DDBJ databases">
        <title>The new phylogeny of genus Mycobacterium.</title>
        <authorList>
            <person name="Tortoli E."/>
            <person name="Trovato A."/>
            <person name="Cirillo D.M."/>
        </authorList>
    </citation>
    <scope>NUCLEOTIDE SEQUENCE [LARGE SCALE GENOMIC DNA]</scope>
    <source>
        <strain evidence="2 3">DSM 45069</strain>
    </source>
</reference>
<organism evidence="2 3">
    <name type="scientific">Mycobacterium arosiense ATCC BAA-1401 = DSM 45069</name>
    <dbReference type="NCBI Taxonomy" id="1265311"/>
    <lineage>
        <taxon>Bacteria</taxon>
        <taxon>Bacillati</taxon>
        <taxon>Actinomycetota</taxon>
        <taxon>Actinomycetes</taxon>
        <taxon>Mycobacteriales</taxon>
        <taxon>Mycobacteriaceae</taxon>
        <taxon>Mycobacterium</taxon>
        <taxon>Mycobacterium avium complex (MAC)</taxon>
    </lineage>
</organism>
<dbReference type="EMBL" id="MVHG01000131">
    <property type="protein sequence ID" value="ORA07672.1"/>
    <property type="molecule type" value="Genomic_DNA"/>
</dbReference>
<feature type="signal peptide" evidence="1">
    <location>
        <begin position="1"/>
        <end position="46"/>
    </location>
</feature>
<feature type="chain" id="PRO_5010860091" description="Secreted protein" evidence="1">
    <location>
        <begin position="47"/>
        <end position="200"/>
    </location>
</feature>
<keyword evidence="3" id="KW-1185">Reference proteome</keyword>
<protein>
    <recommendedName>
        <fullName evidence="4">Secreted protein</fullName>
    </recommendedName>
</protein>
<sequence>MRAFRPDQTGNCPRSAQCRAHFLHRGLQVAASAIGLLLAAVPWAHADPPIDPLQPFPDMRRIAAWYTEANPQDFFLPDRPGVWFLTPTGLTCAIWTWGSFGCTGDIPGAPPGDDHIAWFNGNRAVHHGWTAAIQFPAGQANKPLPVRSYVRYESTSCAIITDGNTYCEHGEFKLLLTPGGTYFKGWDDRRSYACLSYGSC</sequence>
<dbReference type="AlphaFoldDB" id="A0A1W9Z5Y2"/>
<gene>
    <name evidence="2" type="ORF">BST14_26820</name>
</gene>
<proteinExistence type="predicted"/>
<accession>A0A1W9Z5Y2</accession>
<keyword evidence="1" id="KW-0732">Signal</keyword>
<comment type="caution">
    <text evidence="2">The sequence shown here is derived from an EMBL/GenBank/DDBJ whole genome shotgun (WGS) entry which is preliminary data.</text>
</comment>
<evidence type="ECO:0000313" key="2">
    <source>
        <dbReference type="EMBL" id="ORA07672.1"/>
    </source>
</evidence>